<dbReference type="Gene3D" id="2.10.90.10">
    <property type="entry name" value="Cystine-knot cytokines"/>
    <property type="match status" value="1"/>
</dbReference>
<keyword evidence="7" id="KW-0325">Glycoprotein</keyword>
<reference evidence="10" key="4">
    <citation type="submission" date="2025-08" db="UniProtKB">
        <authorList>
            <consortium name="Ensembl"/>
        </authorList>
    </citation>
    <scope>IDENTIFICATION</scope>
</reference>
<evidence type="ECO:0000256" key="1">
    <source>
        <dbReference type="ARBA" id="ARBA00004613"/>
    </source>
</evidence>
<comment type="similarity">
    <text evidence="2 8">Belongs to the TGF-beta family.</text>
</comment>
<dbReference type="InterPro" id="IPR001111">
    <property type="entry name" value="TGF-b_propeptide"/>
</dbReference>
<evidence type="ECO:0000313" key="11">
    <source>
        <dbReference type="Proteomes" id="UP000314983"/>
    </source>
</evidence>
<reference evidence="10" key="3">
    <citation type="submission" date="2020-05" db="EMBL/GenBank/DDBJ databases">
        <title>Electrophorus electricus (electric eel) genome, fEleEle1, primary haplotype.</title>
        <authorList>
            <person name="Myers G."/>
            <person name="Meyer A."/>
            <person name="Fedrigo O."/>
            <person name="Formenti G."/>
            <person name="Rhie A."/>
            <person name="Tracey A."/>
            <person name="Sims Y."/>
            <person name="Jarvis E.D."/>
        </authorList>
    </citation>
    <scope>NUCLEOTIDE SEQUENCE [LARGE SCALE GENOMIC DNA]</scope>
</reference>
<organism evidence="10 11">
    <name type="scientific">Electrophorus electricus</name>
    <name type="common">Electric eel</name>
    <name type="synonym">Gymnotus electricus</name>
    <dbReference type="NCBI Taxonomy" id="8005"/>
    <lineage>
        <taxon>Eukaryota</taxon>
        <taxon>Metazoa</taxon>
        <taxon>Chordata</taxon>
        <taxon>Craniata</taxon>
        <taxon>Vertebrata</taxon>
        <taxon>Euteleostomi</taxon>
        <taxon>Actinopterygii</taxon>
        <taxon>Neopterygii</taxon>
        <taxon>Teleostei</taxon>
        <taxon>Ostariophysi</taxon>
        <taxon>Gymnotiformes</taxon>
        <taxon>Gymnotoidei</taxon>
        <taxon>Gymnotidae</taxon>
        <taxon>Electrophorus</taxon>
    </lineage>
</organism>
<dbReference type="AlphaFoldDB" id="A0A4W4E3X6"/>
<comment type="subcellular location">
    <subcellularLocation>
        <location evidence="1">Secreted</location>
    </subcellularLocation>
</comment>
<evidence type="ECO:0000256" key="3">
    <source>
        <dbReference type="ARBA" id="ARBA00022525"/>
    </source>
</evidence>
<proteinExistence type="inferred from homology"/>
<dbReference type="FunFam" id="2.10.90.10:FF:000001">
    <property type="entry name" value="Bone morphogenetic protein 4"/>
    <property type="match status" value="1"/>
</dbReference>
<keyword evidence="5 8" id="KW-0339">Growth factor</keyword>
<dbReference type="InterPro" id="IPR015615">
    <property type="entry name" value="TGF-beta-rel"/>
</dbReference>
<evidence type="ECO:0000256" key="4">
    <source>
        <dbReference type="ARBA" id="ARBA00022729"/>
    </source>
</evidence>
<keyword evidence="3" id="KW-0964">Secreted</keyword>
<evidence type="ECO:0000256" key="8">
    <source>
        <dbReference type="RuleBase" id="RU000354"/>
    </source>
</evidence>
<dbReference type="GO" id="GO:0030509">
    <property type="term" value="P:BMP signaling pathway"/>
    <property type="evidence" value="ECO:0007669"/>
    <property type="project" value="TreeGrafter"/>
</dbReference>
<accession>A0A4W4E3X6</accession>
<dbReference type="InterPro" id="IPR029034">
    <property type="entry name" value="Cystine-knot_cytokine"/>
</dbReference>
<dbReference type="SMART" id="SM00204">
    <property type="entry name" value="TGFB"/>
    <property type="match status" value="1"/>
</dbReference>
<keyword evidence="11" id="KW-1185">Reference proteome</keyword>
<evidence type="ECO:0000256" key="6">
    <source>
        <dbReference type="ARBA" id="ARBA00023157"/>
    </source>
</evidence>
<feature type="domain" description="TGF-beta family profile" evidence="9">
    <location>
        <begin position="264"/>
        <end position="374"/>
    </location>
</feature>
<dbReference type="Proteomes" id="UP000314983">
    <property type="component" value="Chromosome 14"/>
</dbReference>
<dbReference type="GeneTree" id="ENSGT00940000159802"/>
<dbReference type="Pfam" id="PF00019">
    <property type="entry name" value="TGF_beta"/>
    <property type="match status" value="1"/>
</dbReference>
<dbReference type="Gene3D" id="2.60.120.970">
    <property type="match status" value="1"/>
</dbReference>
<name>A0A4W4E3X6_ELEEL</name>
<evidence type="ECO:0000256" key="7">
    <source>
        <dbReference type="ARBA" id="ARBA00023180"/>
    </source>
</evidence>
<dbReference type="PANTHER" id="PTHR11848">
    <property type="entry name" value="TGF-BETA FAMILY"/>
    <property type="match status" value="1"/>
</dbReference>
<evidence type="ECO:0000313" key="10">
    <source>
        <dbReference type="Ensembl" id="ENSEEEP00000006441.2"/>
    </source>
</evidence>
<dbReference type="Pfam" id="PF00688">
    <property type="entry name" value="TGFb_propeptide"/>
    <property type="match status" value="1"/>
</dbReference>
<dbReference type="GO" id="GO:0005125">
    <property type="term" value="F:cytokine activity"/>
    <property type="evidence" value="ECO:0007669"/>
    <property type="project" value="TreeGrafter"/>
</dbReference>
<reference evidence="11" key="2">
    <citation type="journal article" date="2017" name="Sci. Adv.">
        <title>A tail of two voltages: Proteomic comparison of the three electric organs of the electric eel.</title>
        <authorList>
            <person name="Traeger L.L."/>
            <person name="Sabat G."/>
            <person name="Barrett-Wilt G.A."/>
            <person name="Wells G.B."/>
            <person name="Sussman M.R."/>
        </authorList>
    </citation>
    <scope>NUCLEOTIDE SEQUENCE [LARGE SCALE GENOMIC DNA]</scope>
</reference>
<gene>
    <name evidence="10" type="primary">GDF2</name>
</gene>
<evidence type="ECO:0000256" key="5">
    <source>
        <dbReference type="ARBA" id="ARBA00023030"/>
    </source>
</evidence>
<evidence type="ECO:0000259" key="9">
    <source>
        <dbReference type="PROSITE" id="PS51362"/>
    </source>
</evidence>
<dbReference type="Ensembl" id="ENSEEET00000006530.2">
    <property type="protein sequence ID" value="ENSEEEP00000006441.2"/>
    <property type="gene ID" value="ENSEEEG00000003407.2"/>
</dbReference>
<dbReference type="GO" id="GO:0008083">
    <property type="term" value="F:growth factor activity"/>
    <property type="evidence" value="ECO:0007669"/>
    <property type="project" value="UniProtKB-KW"/>
</dbReference>
<evidence type="ECO:0000256" key="2">
    <source>
        <dbReference type="ARBA" id="ARBA00006656"/>
    </source>
</evidence>
<dbReference type="PROSITE" id="PS51362">
    <property type="entry name" value="TGF_BETA_2"/>
    <property type="match status" value="1"/>
</dbReference>
<dbReference type="SUPFAM" id="SSF57501">
    <property type="entry name" value="Cystine-knot cytokines"/>
    <property type="match status" value="1"/>
</dbReference>
<keyword evidence="4" id="KW-0732">Signal</keyword>
<dbReference type="GO" id="GO:0005615">
    <property type="term" value="C:extracellular space"/>
    <property type="evidence" value="ECO:0007669"/>
    <property type="project" value="TreeGrafter"/>
</dbReference>
<dbReference type="InterPro" id="IPR001839">
    <property type="entry name" value="TGF-b_C"/>
</dbReference>
<dbReference type="GO" id="GO:0035239">
    <property type="term" value="P:tube morphogenesis"/>
    <property type="evidence" value="ECO:0007669"/>
    <property type="project" value="UniProtKB-ARBA"/>
</dbReference>
<protein>
    <recommendedName>
        <fullName evidence="9">TGF-beta family profile domain-containing protein</fullName>
    </recommendedName>
</protein>
<reference evidence="11" key="1">
    <citation type="journal article" date="2014" name="Science">
        <title>Nonhuman genetics. Genomic basis for the convergent evolution of electric organs.</title>
        <authorList>
            <person name="Gallant J.R."/>
            <person name="Traeger L.L."/>
            <person name="Volkening J.D."/>
            <person name="Moffett H."/>
            <person name="Chen P.H."/>
            <person name="Novina C.D."/>
            <person name="Phillips G.N.Jr."/>
            <person name="Anand R."/>
            <person name="Wells G.B."/>
            <person name="Pinch M."/>
            <person name="Guth R."/>
            <person name="Unguez G.A."/>
            <person name="Albert J.S."/>
            <person name="Zakon H.H."/>
            <person name="Samanta M.P."/>
            <person name="Sussman M.R."/>
        </authorList>
    </citation>
    <scope>NUCLEOTIDE SEQUENCE [LARGE SCALE GENOMIC DNA]</scope>
</reference>
<dbReference type="GO" id="GO:0072359">
    <property type="term" value="P:circulatory system development"/>
    <property type="evidence" value="ECO:0007669"/>
    <property type="project" value="UniProtKB-ARBA"/>
</dbReference>
<sequence>MGVNSQLSVLIFEIPISRILQKKAKTEQSYIDQDSLNSRLESFMGTMKEDFLKMLNLSAVPQDQRKVQPSSFMMDLYNKYASDKSSVPHSNVIRSFIIQDVTQSVVSINKTKHRLLFNISIPYYEEVTMVQLRLFTQWDSGQTTCDNTFASISIYDVEQIQNPKTLHFLDRKDINNTGNVWEAFKVTDAVLSWLQSRYGAGELEVEVESWGCGSFKGGGYDISLNLEDDTSPALIVFSDDLENWKRKAKNEVKEMMTHEEETFLKKRNTKNFCQRTSLRVNFKDIGWDKWFVAPPEYEAYECKGVCDYPLTDDVSPSKHAIIQTLVNLSNPKKANKACCVPTKLDPLTVMYQENGIITVRHFYEEMKVAKCGCR</sequence>
<dbReference type="PANTHER" id="PTHR11848:SF157">
    <property type="entry name" value="GROWTH_DIFFERENTIATION FACTOR 2"/>
    <property type="match status" value="1"/>
</dbReference>
<reference evidence="10" key="5">
    <citation type="submission" date="2025-09" db="UniProtKB">
        <authorList>
            <consortium name="Ensembl"/>
        </authorList>
    </citation>
    <scope>IDENTIFICATION</scope>
</reference>
<dbReference type="PRINTS" id="PR00669">
    <property type="entry name" value="INHIBINA"/>
</dbReference>
<keyword evidence="6" id="KW-1015">Disulfide bond</keyword>